<name>A0A9P6XNX2_RHIOR</name>
<organism evidence="1 2">
    <name type="scientific">Rhizopus oryzae</name>
    <name type="common">Mucormycosis agent</name>
    <name type="synonym">Rhizopus arrhizus var. delemar</name>
    <dbReference type="NCBI Taxonomy" id="64495"/>
    <lineage>
        <taxon>Eukaryota</taxon>
        <taxon>Fungi</taxon>
        <taxon>Fungi incertae sedis</taxon>
        <taxon>Mucoromycota</taxon>
        <taxon>Mucoromycotina</taxon>
        <taxon>Mucoromycetes</taxon>
        <taxon>Mucorales</taxon>
        <taxon>Mucorineae</taxon>
        <taxon>Rhizopodaceae</taxon>
        <taxon>Rhizopus</taxon>
    </lineage>
</organism>
<proteinExistence type="predicted"/>
<dbReference type="AlphaFoldDB" id="A0A9P6XNX2"/>
<sequence>MMLSHNKSQVIPGVWNNTTEKLFSDGVGRKDGFEVIVMESSGPYSVEYIEHSVEDTWKLIILTTIL</sequence>
<gene>
    <name evidence="1" type="ORF">G6F51_014169</name>
</gene>
<dbReference type="Proteomes" id="UP000717996">
    <property type="component" value="Unassembled WGS sequence"/>
</dbReference>
<reference evidence="1" key="1">
    <citation type="journal article" date="2020" name="Microb. Genom.">
        <title>Genetic diversity of clinical and environmental Mucorales isolates obtained from an investigation of mucormycosis cases among solid organ transplant recipients.</title>
        <authorList>
            <person name="Nguyen M.H."/>
            <person name="Kaul D."/>
            <person name="Muto C."/>
            <person name="Cheng S.J."/>
            <person name="Richter R.A."/>
            <person name="Bruno V.M."/>
            <person name="Liu G."/>
            <person name="Beyhan S."/>
            <person name="Sundermann A.J."/>
            <person name="Mounaud S."/>
            <person name="Pasculle A.W."/>
            <person name="Nierman W.C."/>
            <person name="Driscoll E."/>
            <person name="Cumbie R."/>
            <person name="Clancy C.J."/>
            <person name="Dupont C.L."/>
        </authorList>
    </citation>
    <scope>NUCLEOTIDE SEQUENCE</scope>
    <source>
        <strain evidence="1">GL16</strain>
    </source>
</reference>
<dbReference type="EMBL" id="JAANIT010008221">
    <property type="protein sequence ID" value="KAG1529367.1"/>
    <property type="molecule type" value="Genomic_DNA"/>
</dbReference>
<protein>
    <submittedName>
        <fullName evidence="1">Uncharacterized protein</fullName>
    </submittedName>
</protein>
<accession>A0A9P6XNX2</accession>
<evidence type="ECO:0000313" key="1">
    <source>
        <dbReference type="EMBL" id="KAG1529367.1"/>
    </source>
</evidence>
<evidence type="ECO:0000313" key="2">
    <source>
        <dbReference type="Proteomes" id="UP000717996"/>
    </source>
</evidence>
<comment type="caution">
    <text evidence="1">The sequence shown here is derived from an EMBL/GenBank/DDBJ whole genome shotgun (WGS) entry which is preliminary data.</text>
</comment>